<dbReference type="PANTHER" id="PTHR46167">
    <property type="entry name" value="N-LYSINE METHYLTRANSFERASE KMT5A"/>
    <property type="match status" value="1"/>
</dbReference>
<dbReference type="SMART" id="SM00317">
    <property type="entry name" value="SET"/>
    <property type="match status" value="1"/>
</dbReference>
<dbReference type="Gene3D" id="2.170.270.10">
    <property type="entry name" value="SET domain"/>
    <property type="match status" value="1"/>
</dbReference>
<feature type="compositionally biased region" description="Low complexity" evidence="1">
    <location>
        <begin position="446"/>
        <end position="456"/>
    </location>
</feature>
<reference evidence="4" key="2">
    <citation type="submission" date="2006-03" db="EMBL/GenBank/DDBJ databases">
        <title>The genome sequence of the Plasmodium falciparum HB3.</title>
        <authorList>
            <consortium name="The Broad Institute Genome Sequencing Platform"/>
            <person name="Birren B."/>
            <person name="Lander E."/>
            <person name="Galagan J."/>
            <person name="Nusbaum C."/>
            <person name="Devon K."/>
            <person name="Henn M."/>
            <person name="Jaffe D."/>
            <person name="Butler J."/>
            <person name="Alvarez P."/>
            <person name="Gnerre S."/>
            <person name="Grabherr M."/>
            <person name="Kleber M."/>
            <person name="Mauceli E."/>
            <person name="Brockman W."/>
            <person name="MacCallum I.A."/>
            <person name="Rounsley S."/>
            <person name="Young S."/>
            <person name="LaButti K."/>
            <person name="Pushparaj V."/>
            <person name="DeCaprio D."/>
            <person name="Crawford M."/>
            <person name="Koehrsen M."/>
            <person name="Engels R."/>
            <person name="Montgomery P."/>
            <person name="Pearson M."/>
            <person name="Howarth C."/>
            <person name="Larson L."/>
            <person name="Luoma S."/>
            <person name="White J."/>
            <person name="Kodira C."/>
            <person name="Zeng Q."/>
            <person name="Oleary S."/>
            <person name="Yandava C."/>
            <person name="Alvarado L."/>
            <person name="Wirth D."/>
            <person name="Volkman S."/>
            <person name="Hartl D."/>
        </authorList>
    </citation>
    <scope>NUCLEOTIDE SEQUENCE [LARGE SCALE GENOMIC DNA]</scope>
</reference>
<dbReference type="GO" id="GO:0042799">
    <property type="term" value="F:histone H4K20 methyltransferase activity"/>
    <property type="evidence" value="ECO:0007669"/>
    <property type="project" value="TreeGrafter"/>
</dbReference>
<feature type="compositionally biased region" description="Low complexity" evidence="1">
    <location>
        <begin position="383"/>
        <end position="395"/>
    </location>
</feature>
<feature type="compositionally biased region" description="Basic residues" evidence="1">
    <location>
        <begin position="367"/>
        <end position="380"/>
    </location>
</feature>
<dbReference type="OrthoDB" id="5560686at2759"/>
<name>A0A0L7K6N4_PLAFX</name>
<sequence>MKSMTLYHENFKNINSFLNSASVIWIEKEKLDSIIYIPLYTDIFQYVENFIKNTEKKEKKNVLTKIYLLFDDDTYNIAVDISPLCNEHTNRIPLLIYESYHFWHLQFLFEKFKIKRQKLILNPFENLKDIINKNRTYDYVYMYTSIYNCANNNFERQSKGEKIIQNHNEEITQEINQKVITKYCTYRNNFSTHLSLLNYNFKDNNNLYNDSNIKNKEPNWCPLKINIENIQKKRFKKINKNKKHKNSKILNNTNMVHTLNSYVIPSNHFEKDDTKNKNLCIISQKEGNLHFQPYNGELKKMKPLVYEEYEIISTDNDSNTLECGKKHENYNTSYDNYMYCTTNRCGRSPRYEGSKKSYAENNSRVYNRPHRKRKEKKKKWYYYEDSSSNDKNYNNNKKDDEEEEEEEENNDDKEENNDDKEENNDDKEENNDDKEENNDDEEEENNNNNNNNNSNKCDSLLTLDESFNNKKRKTSTCSTYSYNHMKKYKVEELKTDECNYDENYYNNTNNNNCYPLKEIYNYKYSEQMCNKFKKERIHTYDTFENKKGEKKNSVKNRKILHSSILSLDSQKMNPFDPIHTFKNMFCKSEKENLDFNHSDMFHIYHHNDSMDKYVNKILKNIMNKEKSPLNCLSKNYQRIEALYNKKYKIFLMDNKQIINGKTHFKNNKNEYILSKYEKEMGLYELFKKYIKRDVEKVHNEKGQPQKPSNQNIERIHNSTEKHILQIQKRQEHSCVTEIVGMCNIKEQDIINVKSCDDDDIICLSDEKNYMQEENDVICIDDNNNNNIYNDNNYNDNNYNDNIYNNNIYNDNNYNDNIYNDNNIIDRHNNGGVLFYAYKKEDTKVIKLKEGDSLYIKFFNSSDDYDKVKILKQETILFILIYIMQNKETPTLSDICIFSPDLFWNICLYFKDNIMGVDPSLVKIHKFLSTGKSEENGYHRYSSKRINYCEKRKKRKNREPMEIMKLKDNVEFLDKFLENVNERKLNKLKEIQSQNFEKYELHRNINSLNKQQLINLFIDKEYQINLIPLTLLKEKSRNIIYEENIKMNMCACIRVIFDSIKGRCIYAASNMYKLDFICEYVGDLLTYNEAMKREEKYKRNTKKGCFMFYFKYDNKTYCVDSTKESMVDAEIHNKKMKKKKILRSFARLVNHSKKKSNLIPKVLKVENNPRLFFVASRDIKEGEELLIDYGERDKDIIKDNEWLKF</sequence>
<dbReference type="GO" id="GO:0005634">
    <property type="term" value="C:nucleus"/>
    <property type="evidence" value="ECO:0007669"/>
    <property type="project" value="TreeGrafter"/>
</dbReference>
<dbReference type="KEGG" id="pfh:PFHG_00728"/>
<feature type="domain" description="SET" evidence="2">
    <location>
        <begin position="1050"/>
        <end position="1189"/>
    </location>
</feature>
<dbReference type="CDD" id="cd10528">
    <property type="entry name" value="SET_SETD8"/>
    <property type="match status" value="1"/>
</dbReference>
<evidence type="ECO:0000313" key="4">
    <source>
        <dbReference type="Proteomes" id="UP000054289"/>
    </source>
</evidence>
<reference evidence="3 4" key="1">
    <citation type="submission" date="2006-03" db="EMBL/GenBank/DDBJ databases">
        <title>Annotation of Plasmodium falciparum HB3.</title>
        <authorList>
            <consortium name="The Broad Institute Genome Sequencing Platform"/>
            <person name="Volkman S.K."/>
            <person name="Neafsey D.E."/>
            <person name="Dash A.P."/>
            <person name="Chitnis C.E."/>
            <person name="Hartl D.L."/>
            <person name="Young S.K."/>
            <person name="Zeng Q."/>
            <person name="Koehrsen M."/>
            <person name="Alvarado L."/>
            <person name="Berlin A."/>
            <person name="Borenstein D."/>
            <person name="Chapman S.B."/>
            <person name="Chen Z."/>
            <person name="Engels R."/>
            <person name="Freedman E."/>
            <person name="Gellesch M."/>
            <person name="Goldberg J."/>
            <person name="Griggs A."/>
            <person name="Gujja S."/>
            <person name="Heilman E.R."/>
            <person name="Heiman D.I."/>
            <person name="Howarth C."/>
            <person name="Jen D."/>
            <person name="Larson L."/>
            <person name="Mehta T."/>
            <person name="Neiman D."/>
            <person name="Park D."/>
            <person name="Pearson M."/>
            <person name="Roberts A."/>
            <person name="Saif S."/>
            <person name="Shea T."/>
            <person name="Shenoy N."/>
            <person name="Sisk P."/>
            <person name="Stolte C."/>
            <person name="Sykes S."/>
            <person name="Walk T."/>
            <person name="White J."/>
            <person name="Yandava C."/>
            <person name="Haas B."/>
            <person name="Henn M.R."/>
            <person name="Nusbaum C."/>
            <person name="Birren B."/>
        </authorList>
    </citation>
    <scope>NUCLEOTIDE SEQUENCE [LARGE SCALE GENOMIC DNA]</scope>
    <source>
        <strain evidence="3">HB3</strain>
    </source>
</reference>
<dbReference type="InterPro" id="IPR047266">
    <property type="entry name" value="KMT5A-like_SET"/>
</dbReference>
<accession>A0A0L7K6N4</accession>
<proteinExistence type="predicted"/>
<dbReference type="Proteomes" id="UP000054289">
    <property type="component" value="Unassembled WGS sequence"/>
</dbReference>
<dbReference type="GO" id="GO:0005700">
    <property type="term" value="C:polytene chromosome"/>
    <property type="evidence" value="ECO:0007669"/>
    <property type="project" value="TreeGrafter"/>
</dbReference>
<feature type="compositionally biased region" description="Acidic residues" evidence="1">
    <location>
        <begin position="400"/>
        <end position="445"/>
    </location>
</feature>
<dbReference type="EMBL" id="CH671928">
    <property type="protein sequence ID" value="KOB58977.1"/>
    <property type="molecule type" value="Genomic_DNA"/>
</dbReference>
<dbReference type="InterPro" id="IPR001214">
    <property type="entry name" value="SET_dom"/>
</dbReference>
<evidence type="ECO:0000259" key="2">
    <source>
        <dbReference type="PROSITE" id="PS50280"/>
    </source>
</evidence>
<dbReference type="VEuPathDB" id="PlasmoDB:PfHB3_040008100"/>
<dbReference type="InterPro" id="IPR051760">
    <property type="entry name" value="KMT5A"/>
</dbReference>
<feature type="region of interest" description="Disordered" evidence="1">
    <location>
        <begin position="349"/>
        <end position="457"/>
    </location>
</feature>
<dbReference type="SUPFAM" id="SSF82199">
    <property type="entry name" value="SET domain"/>
    <property type="match status" value="1"/>
</dbReference>
<dbReference type="PANTHER" id="PTHR46167:SF1">
    <property type="entry name" value="N-LYSINE METHYLTRANSFERASE KMT5A"/>
    <property type="match status" value="1"/>
</dbReference>
<dbReference type="PROSITE" id="PS50280">
    <property type="entry name" value="SET"/>
    <property type="match status" value="1"/>
</dbReference>
<dbReference type="Pfam" id="PF00856">
    <property type="entry name" value="SET"/>
    <property type="match status" value="1"/>
</dbReference>
<feature type="compositionally biased region" description="Basic and acidic residues" evidence="1">
    <location>
        <begin position="349"/>
        <end position="358"/>
    </location>
</feature>
<organism evidence="3 4">
    <name type="scientific">Plasmodium falciparum (isolate HB3)</name>
    <dbReference type="NCBI Taxonomy" id="137071"/>
    <lineage>
        <taxon>Eukaryota</taxon>
        <taxon>Sar</taxon>
        <taxon>Alveolata</taxon>
        <taxon>Apicomplexa</taxon>
        <taxon>Aconoidasida</taxon>
        <taxon>Haemosporida</taxon>
        <taxon>Plasmodiidae</taxon>
        <taxon>Plasmodium</taxon>
        <taxon>Plasmodium (Laverania)</taxon>
    </lineage>
</organism>
<dbReference type="AlphaFoldDB" id="A0A0L7K6N4"/>
<dbReference type="InterPro" id="IPR046341">
    <property type="entry name" value="SET_dom_sf"/>
</dbReference>
<gene>
    <name evidence="3" type="ORF">PFHG_00728</name>
</gene>
<dbReference type="GO" id="GO:0006357">
    <property type="term" value="P:regulation of transcription by RNA polymerase II"/>
    <property type="evidence" value="ECO:0007669"/>
    <property type="project" value="TreeGrafter"/>
</dbReference>
<evidence type="ECO:0000256" key="1">
    <source>
        <dbReference type="SAM" id="MobiDB-lite"/>
    </source>
</evidence>
<protein>
    <recommendedName>
        <fullName evidence="2">SET domain-containing protein</fullName>
    </recommendedName>
</protein>
<evidence type="ECO:0000313" key="3">
    <source>
        <dbReference type="EMBL" id="KOB58977.1"/>
    </source>
</evidence>
<dbReference type="OMA" id="HENKRYC"/>